<organism evidence="2 3">
    <name type="scientific">Streptomyces luomodiensis</name>
    <dbReference type="NCBI Taxonomy" id="3026192"/>
    <lineage>
        <taxon>Bacteria</taxon>
        <taxon>Bacillati</taxon>
        <taxon>Actinomycetota</taxon>
        <taxon>Actinomycetes</taxon>
        <taxon>Kitasatosporales</taxon>
        <taxon>Streptomycetaceae</taxon>
        <taxon>Streptomyces</taxon>
    </lineage>
</organism>
<evidence type="ECO:0000256" key="1">
    <source>
        <dbReference type="SAM" id="Phobius"/>
    </source>
</evidence>
<name>A0ABY9VBH3_9ACTN</name>
<keyword evidence="1" id="KW-0812">Transmembrane</keyword>
<feature type="transmembrane region" description="Helical" evidence="1">
    <location>
        <begin position="98"/>
        <end position="119"/>
    </location>
</feature>
<evidence type="ECO:0000313" key="2">
    <source>
        <dbReference type="EMBL" id="WNF00061.1"/>
    </source>
</evidence>
<feature type="transmembrane region" description="Helical" evidence="1">
    <location>
        <begin position="337"/>
        <end position="356"/>
    </location>
</feature>
<proteinExistence type="predicted"/>
<dbReference type="EMBL" id="CP117522">
    <property type="protein sequence ID" value="WNF00061.1"/>
    <property type="molecule type" value="Genomic_DNA"/>
</dbReference>
<feature type="transmembrane region" description="Helical" evidence="1">
    <location>
        <begin position="362"/>
        <end position="387"/>
    </location>
</feature>
<feature type="transmembrane region" description="Helical" evidence="1">
    <location>
        <begin position="72"/>
        <end position="92"/>
    </location>
</feature>
<accession>A0ABY9VBH3</accession>
<feature type="transmembrane region" description="Helical" evidence="1">
    <location>
        <begin position="151"/>
        <end position="175"/>
    </location>
</feature>
<reference evidence="2 3" key="1">
    <citation type="submission" date="2023-02" db="EMBL/GenBank/DDBJ databases">
        <title>Streptomyces sp. SCA4-21 with antifungal activity against Fusarium oxysporum f. sp. cubense, Streptomyces sp. SCA2-17 with antifungal activity against Fusarium oxysporum f. sp. cubense.</title>
        <authorList>
            <person name="Qi D."/>
        </authorList>
    </citation>
    <scope>NUCLEOTIDE SEQUENCE [LARGE SCALE GENOMIC DNA]</scope>
    <source>
        <strain evidence="2 3">SCA4-21</strain>
    </source>
</reference>
<dbReference type="Proteomes" id="UP001305606">
    <property type="component" value="Chromosome"/>
</dbReference>
<feature type="transmembrane region" description="Helical" evidence="1">
    <location>
        <begin position="304"/>
        <end position="330"/>
    </location>
</feature>
<protein>
    <recommendedName>
        <fullName evidence="4">Polysaccharide biosynthesis protein</fullName>
    </recommendedName>
</protein>
<dbReference type="RefSeq" id="WP_311038488.1">
    <property type="nucleotide sequence ID" value="NZ_CP117522.1"/>
</dbReference>
<keyword evidence="1" id="KW-1133">Transmembrane helix</keyword>
<evidence type="ECO:0000313" key="3">
    <source>
        <dbReference type="Proteomes" id="UP001305606"/>
    </source>
</evidence>
<evidence type="ECO:0008006" key="4">
    <source>
        <dbReference type="Google" id="ProtNLM"/>
    </source>
</evidence>
<feature type="transmembrane region" description="Helical" evidence="1">
    <location>
        <begin position="34"/>
        <end position="51"/>
    </location>
</feature>
<feature type="transmembrane region" description="Helical" evidence="1">
    <location>
        <begin position="269"/>
        <end position="292"/>
    </location>
</feature>
<keyword evidence="3" id="KW-1185">Reference proteome</keyword>
<gene>
    <name evidence="2" type="ORF">PS467_34440</name>
</gene>
<sequence>MVDSVMSTVPSFIVLWAVSRVADADTYGTVAIGQAFGVIGAIAVIWGWEIAGPPVIARADPQARKDYYAESIGARIWLFVPAVFFGVIGLWFATDHSYLAIVAGLTGTLSGLSPSWFYIGTGDSRSLVLLETVPNVAATLLGAWLTVLSGFVLPILVLPLLGAMVSPVVASVQILGSRRLRASDFHFSNVVAALRKDAAAAATGATTALYVTLPVLLLAAVNHGAVASFAAAERLERSALSLATPVTKVLQGWVPSTDQRLVVPRILRALVIGVATSATLATAAACTAAPILRLTTDGEISISLASSLFLGLIVGAIALSQVTGIVCLASLGLFAKVLTSTILGAVVGLVLVPAIGHHYGTAGALAALAVAELTVLLYQLWAVLTALRELKEAPRAELVGAEG</sequence>
<keyword evidence="1" id="KW-0472">Membrane</keyword>